<evidence type="ECO:0000313" key="3">
    <source>
        <dbReference type="Proteomes" id="UP001165063"/>
    </source>
</evidence>
<proteinExistence type="predicted"/>
<reference evidence="2" key="1">
    <citation type="submission" date="2023-04" db="EMBL/GenBank/DDBJ databases">
        <title>Ambrosiozyma monospora NBRC 1965.</title>
        <authorList>
            <person name="Ichikawa N."/>
            <person name="Sato H."/>
            <person name="Tonouchi N."/>
        </authorList>
    </citation>
    <scope>NUCLEOTIDE SEQUENCE</scope>
    <source>
        <strain evidence="2">NBRC 1965</strain>
    </source>
</reference>
<dbReference type="AlphaFoldDB" id="A0A9W6TB77"/>
<sequence>MSNNAFIQSFPKEEQFLISRDQQAKEESKAVMEDFKEVMKHHLNKIQYIPGKTRDLAELVKNFAEVINNSFFPYAKHFRTIITNDIKQKPDLSADRDNDEFMTEAESTANRIDYKTRVEATDIANYSSWPEFSDEESMAVLKPRMYRQLARSLDKYMFITLDYGSAVSDLKAYMPRAEFHQEANPKFTIQNLLQWQNSKILNAELSNIFKSQGQFEGPTRSPEDLIKRLNNLNDAYNELKRQQILNPYIFETAWILNRLHPTMQELGDDTARSKLLLAMNHSYKPKAITDNDELTDEFSIGHKELDITVLTNQVLSTFNSSERCFTPCISTIPMYSRGEFGTKRKPEHVEQQRLENKKFHANNKQSTTYNNAAQSTECKSCRIDHPDGKHAYLLDRDNKPTAIEKENWPDLKELIYERAYGEHKEIWGPLLKEESPARYNAKMNQIAKNKQRKSAQRGRGRRSNHYRGGGKRRGGRGGYTASN</sequence>
<organism evidence="2 3">
    <name type="scientific">Ambrosiozyma monospora</name>
    <name type="common">Yeast</name>
    <name type="synonym">Endomycopsis monosporus</name>
    <dbReference type="NCBI Taxonomy" id="43982"/>
    <lineage>
        <taxon>Eukaryota</taxon>
        <taxon>Fungi</taxon>
        <taxon>Dikarya</taxon>
        <taxon>Ascomycota</taxon>
        <taxon>Saccharomycotina</taxon>
        <taxon>Pichiomycetes</taxon>
        <taxon>Pichiales</taxon>
        <taxon>Pichiaceae</taxon>
        <taxon>Ambrosiozyma</taxon>
    </lineage>
</organism>
<comment type="caution">
    <text evidence="2">The sequence shown here is derived from an EMBL/GenBank/DDBJ whole genome shotgun (WGS) entry which is preliminary data.</text>
</comment>
<name>A0A9W6TB77_AMBMO</name>
<protein>
    <submittedName>
        <fullName evidence="2">Unnamed protein product</fullName>
    </submittedName>
</protein>
<feature type="compositionally biased region" description="Basic residues" evidence="1">
    <location>
        <begin position="449"/>
        <end position="475"/>
    </location>
</feature>
<accession>A0A9W6TB77</accession>
<dbReference type="EMBL" id="BSXU01019164">
    <property type="protein sequence ID" value="GME86437.1"/>
    <property type="molecule type" value="Genomic_DNA"/>
</dbReference>
<keyword evidence="3" id="KW-1185">Reference proteome</keyword>
<evidence type="ECO:0000256" key="1">
    <source>
        <dbReference type="SAM" id="MobiDB-lite"/>
    </source>
</evidence>
<gene>
    <name evidence="2" type="ORF">Amon01_001026100</name>
</gene>
<evidence type="ECO:0000313" key="2">
    <source>
        <dbReference type="EMBL" id="GME86437.1"/>
    </source>
</evidence>
<dbReference type="Proteomes" id="UP001165063">
    <property type="component" value="Unassembled WGS sequence"/>
</dbReference>
<feature type="region of interest" description="Disordered" evidence="1">
    <location>
        <begin position="444"/>
        <end position="483"/>
    </location>
</feature>